<proteinExistence type="predicted"/>
<gene>
    <name evidence="1" type="ORF">H1W37_06615</name>
</gene>
<accession>A0A838XW83</accession>
<reference evidence="1 2" key="2">
    <citation type="submission" date="2020-08" db="EMBL/GenBank/DDBJ databases">
        <title>Stappia taiwanensis sp. nov., isolated from a coastal thermal spring.</title>
        <authorList>
            <person name="Kampfer P."/>
        </authorList>
    </citation>
    <scope>NUCLEOTIDE SEQUENCE [LARGE SCALE GENOMIC DNA]</scope>
    <source>
        <strain evidence="1 2">DSM 23284</strain>
    </source>
</reference>
<dbReference type="AlphaFoldDB" id="A0A838XW83"/>
<comment type="caution">
    <text evidence="1">The sequence shown here is derived from an EMBL/GenBank/DDBJ whole genome shotgun (WGS) entry which is preliminary data.</text>
</comment>
<organism evidence="1 2">
    <name type="scientific">Stappia taiwanensis</name>
    <dbReference type="NCBI Taxonomy" id="992267"/>
    <lineage>
        <taxon>Bacteria</taxon>
        <taxon>Pseudomonadati</taxon>
        <taxon>Pseudomonadota</taxon>
        <taxon>Alphaproteobacteria</taxon>
        <taxon>Hyphomicrobiales</taxon>
        <taxon>Stappiaceae</taxon>
        <taxon>Stappia</taxon>
    </lineage>
</organism>
<protein>
    <submittedName>
        <fullName evidence="1">Uncharacterized protein</fullName>
    </submittedName>
</protein>
<name>A0A838XW83_9HYPH</name>
<reference evidence="1 2" key="1">
    <citation type="submission" date="2020-07" db="EMBL/GenBank/DDBJ databases">
        <authorList>
            <person name="Li M."/>
        </authorList>
    </citation>
    <scope>NUCLEOTIDE SEQUENCE [LARGE SCALE GENOMIC DNA]</scope>
    <source>
        <strain evidence="1 2">DSM 23284</strain>
    </source>
</reference>
<evidence type="ECO:0000313" key="2">
    <source>
        <dbReference type="Proteomes" id="UP000559404"/>
    </source>
</evidence>
<sequence length="65" mass="7001">MGFGPSNLAIAVAARRRSSRISARAGAMAAPSRCCRAGRRMRRPPHLPPSIARGFRLSCTGPVRR</sequence>
<evidence type="ECO:0000313" key="1">
    <source>
        <dbReference type="EMBL" id="MBA4611314.1"/>
    </source>
</evidence>
<keyword evidence="2" id="KW-1185">Reference proteome</keyword>
<dbReference type="Proteomes" id="UP000559404">
    <property type="component" value="Unassembled WGS sequence"/>
</dbReference>
<dbReference type="EMBL" id="JACEON010000004">
    <property type="protein sequence ID" value="MBA4611314.1"/>
    <property type="molecule type" value="Genomic_DNA"/>
</dbReference>